<evidence type="ECO:0000256" key="1">
    <source>
        <dbReference type="ARBA" id="ARBA00003041"/>
    </source>
</evidence>
<comment type="similarity">
    <text evidence="2">Belongs to the FliH family.</text>
</comment>
<evidence type="ECO:0000256" key="5">
    <source>
        <dbReference type="ARBA" id="ARBA00022927"/>
    </source>
</evidence>
<dbReference type="PANTHER" id="PTHR34982:SF1">
    <property type="entry name" value="FLAGELLAR ASSEMBLY PROTEIN FLIH"/>
    <property type="match status" value="1"/>
</dbReference>
<protein>
    <recommendedName>
        <fullName evidence="7">Flagellar assembly protein FliH</fullName>
    </recommendedName>
</protein>
<evidence type="ECO:0000256" key="6">
    <source>
        <dbReference type="ARBA" id="ARBA00023225"/>
    </source>
</evidence>
<keyword evidence="11" id="KW-1185">Reference proteome</keyword>
<evidence type="ECO:0000256" key="4">
    <source>
        <dbReference type="ARBA" id="ARBA00022795"/>
    </source>
</evidence>
<dbReference type="GO" id="GO:0015031">
    <property type="term" value="P:protein transport"/>
    <property type="evidence" value="ECO:0007669"/>
    <property type="project" value="UniProtKB-KW"/>
</dbReference>
<keyword evidence="10" id="KW-0282">Flagellum</keyword>
<evidence type="ECO:0000256" key="2">
    <source>
        <dbReference type="ARBA" id="ARBA00006602"/>
    </source>
</evidence>
<keyword evidence="8" id="KW-0175">Coiled coil</keyword>
<dbReference type="PANTHER" id="PTHR34982">
    <property type="entry name" value="YOP PROTEINS TRANSLOCATION PROTEIN L"/>
    <property type="match status" value="1"/>
</dbReference>
<dbReference type="InterPro" id="IPR051472">
    <property type="entry name" value="T3SS_Stator/FliH"/>
</dbReference>
<gene>
    <name evidence="10" type="primary">fliH</name>
    <name evidence="10" type="ORF">D1970_03935</name>
</gene>
<dbReference type="NCBIfam" id="TIGR03825">
    <property type="entry name" value="FliH_bacil"/>
    <property type="match status" value="1"/>
</dbReference>
<keyword evidence="3" id="KW-0813">Transport</keyword>
<comment type="caution">
    <text evidence="10">The sequence shown here is derived from an EMBL/GenBank/DDBJ whole genome shotgun (WGS) entry which is preliminary data.</text>
</comment>
<evidence type="ECO:0000256" key="3">
    <source>
        <dbReference type="ARBA" id="ARBA00022448"/>
    </source>
</evidence>
<dbReference type="EMBL" id="QWVT01000008">
    <property type="protein sequence ID" value="RID87993.1"/>
    <property type="molecule type" value="Genomic_DNA"/>
</dbReference>
<evidence type="ECO:0000259" key="9">
    <source>
        <dbReference type="Pfam" id="PF02108"/>
    </source>
</evidence>
<evidence type="ECO:0000313" key="11">
    <source>
        <dbReference type="Proteomes" id="UP000265816"/>
    </source>
</evidence>
<sequence length="254" mass="28898">MTSLSRLIKSPQKEQSGKVIGIRVLEQGDQGESTPFFQHTEVEKSEILDNAKAEAEEIIRNAVLQAEEIRKLANDEKEDWETEKVRLADEAKENGFVRGLMDGRNRGYEEYTELLNFAKGIIDSAKADYRQQIESAETVILELGMKVAEKIIGKAINEEKDSYMHYVKRALKSARDYKEVQLHIPPVHYEFLLTQKEELEAVFPRETDFYIYPNDDLPEGSCVIESANGRIDASVDSQLAEIKQKLSDLLEGEA</sequence>
<keyword evidence="5" id="KW-0653">Protein transport</keyword>
<dbReference type="Pfam" id="PF02108">
    <property type="entry name" value="FliH"/>
    <property type="match status" value="1"/>
</dbReference>
<dbReference type="AlphaFoldDB" id="A0A398BKU5"/>
<keyword evidence="6" id="KW-1006">Bacterial flagellum protein export</keyword>
<accession>A0A398BKU5</accession>
<organism evidence="10 11">
    <name type="scientific">Mesobacillus zeae</name>
    <dbReference type="NCBI Taxonomy" id="1917180"/>
    <lineage>
        <taxon>Bacteria</taxon>
        <taxon>Bacillati</taxon>
        <taxon>Bacillota</taxon>
        <taxon>Bacilli</taxon>
        <taxon>Bacillales</taxon>
        <taxon>Bacillaceae</taxon>
        <taxon>Mesobacillus</taxon>
    </lineage>
</organism>
<keyword evidence="4" id="KW-1005">Bacterial flagellum biogenesis</keyword>
<evidence type="ECO:0000313" key="10">
    <source>
        <dbReference type="EMBL" id="RID87993.1"/>
    </source>
</evidence>
<dbReference type="OrthoDB" id="19020at2"/>
<comment type="function">
    <text evidence="1">Needed for flagellar regrowth and assembly.</text>
</comment>
<dbReference type="GO" id="GO:0005829">
    <property type="term" value="C:cytosol"/>
    <property type="evidence" value="ECO:0007669"/>
    <property type="project" value="TreeGrafter"/>
</dbReference>
<feature type="coiled-coil region" evidence="8">
    <location>
        <begin position="48"/>
        <end position="90"/>
    </location>
</feature>
<keyword evidence="10" id="KW-0969">Cilium</keyword>
<proteinExistence type="inferred from homology"/>
<evidence type="ECO:0000256" key="7">
    <source>
        <dbReference type="NCBIfam" id="TIGR03825"/>
    </source>
</evidence>
<dbReference type="GO" id="GO:0044781">
    <property type="term" value="P:bacterial-type flagellum organization"/>
    <property type="evidence" value="ECO:0007669"/>
    <property type="project" value="UniProtKB-KW"/>
</dbReference>
<dbReference type="InterPro" id="IPR022524">
    <property type="entry name" value="FliH_Bacilli"/>
</dbReference>
<feature type="domain" description="Flagellar assembly protein FliH/Type III secretion system HrpE" evidence="9">
    <location>
        <begin position="120"/>
        <end position="241"/>
    </location>
</feature>
<evidence type="ECO:0000256" key="8">
    <source>
        <dbReference type="SAM" id="Coils"/>
    </source>
</evidence>
<reference evidence="10 11" key="1">
    <citation type="submission" date="2018-08" db="EMBL/GenBank/DDBJ databases">
        <title>Bacillus jemisoniae sp. nov., Bacillus chryseoplanitiae sp. nov., Bacillus resnikiae sp. nov., and Bacillus frankliniae sp. nov., isolated from Viking spacecraft and associated surfaces.</title>
        <authorList>
            <person name="Seuylemezian A."/>
            <person name="Vaishampayan P."/>
        </authorList>
    </citation>
    <scope>NUCLEOTIDE SEQUENCE [LARGE SCALE GENOMIC DNA]</scope>
    <source>
        <strain evidence="10 11">JJ-247</strain>
    </source>
</reference>
<dbReference type="Proteomes" id="UP000265816">
    <property type="component" value="Unassembled WGS sequence"/>
</dbReference>
<keyword evidence="10" id="KW-0966">Cell projection</keyword>
<dbReference type="InterPro" id="IPR018035">
    <property type="entry name" value="Flagellar_FliH/T3SS_HrpE"/>
</dbReference>
<name>A0A398BKU5_9BACI</name>